<organism evidence="4 5">
    <name type="scientific">Triparma columacea</name>
    <dbReference type="NCBI Taxonomy" id="722753"/>
    <lineage>
        <taxon>Eukaryota</taxon>
        <taxon>Sar</taxon>
        <taxon>Stramenopiles</taxon>
        <taxon>Ochrophyta</taxon>
        <taxon>Bolidophyceae</taxon>
        <taxon>Parmales</taxon>
        <taxon>Triparmaceae</taxon>
        <taxon>Triparma</taxon>
    </lineage>
</organism>
<gene>
    <name evidence="4" type="ORF">TrCOL_g4137</name>
</gene>
<comment type="caution">
    <text evidence="4">The sequence shown here is derived from an EMBL/GenBank/DDBJ whole genome shotgun (WGS) entry which is preliminary data.</text>
</comment>
<evidence type="ECO:0000313" key="5">
    <source>
        <dbReference type="Proteomes" id="UP001165065"/>
    </source>
</evidence>
<feature type="compositionally biased region" description="Basic residues" evidence="2">
    <location>
        <begin position="286"/>
        <end position="301"/>
    </location>
</feature>
<dbReference type="EMBL" id="BRYA01000168">
    <property type="protein sequence ID" value="GMI42259.1"/>
    <property type="molecule type" value="Genomic_DNA"/>
</dbReference>
<dbReference type="OrthoDB" id="192197at2759"/>
<evidence type="ECO:0000256" key="3">
    <source>
        <dbReference type="SAM" id="Phobius"/>
    </source>
</evidence>
<keyword evidence="5" id="KW-1185">Reference proteome</keyword>
<reference evidence="5" key="1">
    <citation type="journal article" date="2023" name="Commun. Biol.">
        <title>Genome analysis of Parmales, the sister group of diatoms, reveals the evolutionary specialization of diatoms from phago-mixotrophs to photoautotrophs.</title>
        <authorList>
            <person name="Ban H."/>
            <person name="Sato S."/>
            <person name="Yoshikawa S."/>
            <person name="Yamada K."/>
            <person name="Nakamura Y."/>
            <person name="Ichinomiya M."/>
            <person name="Sato N."/>
            <person name="Blanc-Mathieu R."/>
            <person name="Endo H."/>
            <person name="Kuwata A."/>
            <person name="Ogata H."/>
        </authorList>
    </citation>
    <scope>NUCLEOTIDE SEQUENCE [LARGE SCALE GENOMIC DNA]</scope>
</reference>
<proteinExistence type="predicted"/>
<feature type="transmembrane region" description="Helical" evidence="3">
    <location>
        <begin position="49"/>
        <end position="69"/>
    </location>
</feature>
<evidence type="ECO:0000256" key="1">
    <source>
        <dbReference type="SAM" id="Coils"/>
    </source>
</evidence>
<dbReference type="Proteomes" id="UP001165065">
    <property type="component" value="Unassembled WGS sequence"/>
</dbReference>
<keyword evidence="3" id="KW-1133">Transmembrane helix</keyword>
<keyword evidence="1" id="KW-0175">Coiled coil</keyword>
<accession>A0A9W7L9H0</accession>
<feature type="transmembrane region" description="Helical" evidence="3">
    <location>
        <begin position="75"/>
        <end position="93"/>
    </location>
</feature>
<feature type="coiled-coil region" evidence="1">
    <location>
        <begin position="115"/>
        <end position="156"/>
    </location>
</feature>
<keyword evidence="3" id="KW-0472">Membrane</keyword>
<feature type="region of interest" description="Disordered" evidence="2">
    <location>
        <begin position="278"/>
        <end position="301"/>
    </location>
</feature>
<sequence length="301" mass="34060">MESDSPYKLATADLNGDIELGNTNKQYDAETYETGDPQLLKMRSNFNPVFIGIASFAGLLLGCSCYVFAASLVPVYISYPLLTSLVLCPYSVYARWRLQALDGFIEVENRIRSEVNRLTRENGRLRVLVNKMERNVSEFEEQNKELKASVEGLSHVEESLADLASESGVNVDLLRELVYENRLVLENTKMVQSQTQRLCDSMSVQNLMSLVLKCDVDNSGDFTDMELRLIAGGMRGLEPGFQEDVFFSVLRKRREAAGGKRNTLSGLMEVVRNMMDEDVPDDQRIVKKRPKMKRPDHRGPQ</sequence>
<protein>
    <submittedName>
        <fullName evidence="4">Uncharacterized protein</fullName>
    </submittedName>
</protein>
<dbReference type="AlphaFoldDB" id="A0A9W7L9H0"/>
<evidence type="ECO:0000313" key="4">
    <source>
        <dbReference type="EMBL" id="GMI42259.1"/>
    </source>
</evidence>
<keyword evidence="3" id="KW-0812">Transmembrane</keyword>
<evidence type="ECO:0000256" key="2">
    <source>
        <dbReference type="SAM" id="MobiDB-lite"/>
    </source>
</evidence>
<name>A0A9W7L9H0_9STRA</name>